<dbReference type="InterPro" id="IPR051191">
    <property type="entry name" value="DCAF12"/>
</dbReference>
<evidence type="ECO:0000313" key="3">
    <source>
        <dbReference type="Proteomes" id="UP000269396"/>
    </source>
</evidence>
<proteinExistence type="predicted"/>
<dbReference type="SUPFAM" id="SSF52540">
    <property type="entry name" value="P-loop containing nucleoside triphosphate hydrolases"/>
    <property type="match status" value="1"/>
</dbReference>
<sequence length="292" mass="32854">MAALAMSLAASDHQSTLMSSKDYTRSTSTTRKSMSNNQSLAKYQILIHFTNGIPSTGLPSCKQLSKVLDHWIKCLAAQLQSLFSSSNILKMFLSKIKVNLDSTNTANDHHNLKLKMLCFNKMIWFLGCIPGLNYAFLIDDIDYLDPLILDDWLPSVLPKNVQFIFTCHSNSEIIQKLTCQYNKNTCSVYQIPQLTSEESRAVILSHLHSNGVSCVNSQLEYEIALLISACESNNPSYFNMVCKYLQVCGSHDEVKSHLKMLSGTIDQLIDEIIKNLEVEYKHDLIIATLGFL</sequence>
<evidence type="ECO:0000313" key="2">
    <source>
        <dbReference type="EMBL" id="VDP81428.1"/>
    </source>
</evidence>
<keyword evidence="3" id="KW-1185">Reference proteome</keyword>
<dbReference type="Proteomes" id="UP000269396">
    <property type="component" value="Unassembled WGS sequence"/>
</dbReference>
<evidence type="ECO:0000256" key="1">
    <source>
        <dbReference type="ARBA" id="ARBA00022737"/>
    </source>
</evidence>
<protein>
    <submittedName>
        <fullName evidence="2">Uncharacterized protein</fullName>
    </submittedName>
</protein>
<dbReference type="EMBL" id="UZAL01043532">
    <property type="protein sequence ID" value="VDP81428.1"/>
    <property type="molecule type" value="Genomic_DNA"/>
</dbReference>
<organism evidence="2 3">
    <name type="scientific">Schistosoma mattheei</name>
    <dbReference type="NCBI Taxonomy" id="31246"/>
    <lineage>
        <taxon>Eukaryota</taxon>
        <taxon>Metazoa</taxon>
        <taxon>Spiralia</taxon>
        <taxon>Lophotrochozoa</taxon>
        <taxon>Platyhelminthes</taxon>
        <taxon>Trematoda</taxon>
        <taxon>Digenea</taxon>
        <taxon>Strigeidida</taxon>
        <taxon>Schistosomatoidea</taxon>
        <taxon>Schistosomatidae</taxon>
        <taxon>Schistosoma</taxon>
    </lineage>
</organism>
<dbReference type="AlphaFoldDB" id="A0A3P8HC44"/>
<dbReference type="PANTHER" id="PTHR19860">
    <property type="entry name" value="DDB1- AND CUL4-ASSOCIATED FACTOR 12-RELATED"/>
    <property type="match status" value="1"/>
</dbReference>
<keyword evidence="1" id="KW-0677">Repeat</keyword>
<dbReference type="PANTHER" id="PTHR19860:SF40">
    <property type="entry name" value="WD40 REPEAT-CONTAINING PROTEIN"/>
    <property type="match status" value="1"/>
</dbReference>
<reference evidence="2 3" key="1">
    <citation type="submission" date="2018-11" db="EMBL/GenBank/DDBJ databases">
        <authorList>
            <consortium name="Pathogen Informatics"/>
        </authorList>
    </citation>
    <scope>NUCLEOTIDE SEQUENCE [LARGE SCALE GENOMIC DNA]</scope>
    <source>
        <strain>Denwood</strain>
        <strain evidence="3">Zambia</strain>
    </source>
</reference>
<name>A0A3P8HC44_9TREM</name>
<feature type="non-terminal residue" evidence="2">
    <location>
        <position position="292"/>
    </location>
</feature>
<accession>A0A3P8HC44</accession>
<dbReference type="InterPro" id="IPR027417">
    <property type="entry name" value="P-loop_NTPase"/>
</dbReference>
<gene>
    <name evidence="2" type="ORF">SMTD_LOCUS20035</name>
</gene>